<dbReference type="InterPro" id="IPR001878">
    <property type="entry name" value="Znf_CCHC"/>
</dbReference>
<gene>
    <name evidence="4" type="ORF">Tci_036232</name>
</gene>
<accession>A0A6L2LVE6</accession>
<feature type="region of interest" description="Disordered" evidence="2">
    <location>
        <begin position="286"/>
        <end position="308"/>
    </location>
</feature>
<feature type="domain" description="CCHC-type" evidence="3">
    <location>
        <begin position="274"/>
        <end position="289"/>
    </location>
</feature>
<feature type="compositionally biased region" description="Basic and acidic residues" evidence="2">
    <location>
        <begin position="481"/>
        <end position="503"/>
    </location>
</feature>
<protein>
    <submittedName>
        <fullName evidence="4">Putative ribonuclease H-like domain-containing protein</fullName>
    </submittedName>
</protein>
<evidence type="ECO:0000256" key="2">
    <source>
        <dbReference type="SAM" id="MobiDB-lite"/>
    </source>
</evidence>
<name>A0A6L2LVE6_TANCI</name>
<proteinExistence type="predicted"/>
<feature type="compositionally biased region" description="Polar residues" evidence="2">
    <location>
        <begin position="437"/>
        <end position="466"/>
    </location>
</feature>
<dbReference type="GO" id="GO:0003676">
    <property type="term" value="F:nucleic acid binding"/>
    <property type="evidence" value="ECO:0007669"/>
    <property type="project" value="InterPro"/>
</dbReference>
<dbReference type="Pfam" id="PF25597">
    <property type="entry name" value="SH3_retrovirus"/>
    <property type="match status" value="1"/>
</dbReference>
<organism evidence="4">
    <name type="scientific">Tanacetum cinerariifolium</name>
    <name type="common">Dalmatian daisy</name>
    <name type="synonym">Chrysanthemum cinerariifolium</name>
    <dbReference type="NCBI Taxonomy" id="118510"/>
    <lineage>
        <taxon>Eukaryota</taxon>
        <taxon>Viridiplantae</taxon>
        <taxon>Streptophyta</taxon>
        <taxon>Embryophyta</taxon>
        <taxon>Tracheophyta</taxon>
        <taxon>Spermatophyta</taxon>
        <taxon>Magnoliopsida</taxon>
        <taxon>eudicotyledons</taxon>
        <taxon>Gunneridae</taxon>
        <taxon>Pentapetalae</taxon>
        <taxon>asterids</taxon>
        <taxon>campanulids</taxon>
        <taxon>Asterales</taxon>
        <taxon>Asteraceae</taxon>
        <taxon>Asteroideae</taxon>
        <taxon>Anthemideae</taxon>
        <taxon>Anthemidinae</taxon>
        <taxon>Tanacetum</taxon>
    </lineage>
</organism>
<dbReference type="GO" id="GO:0008270">
    <property type="term" value="F:zinc ion binding"/>
    <property type="evidence" value="ECO:0007669"/>
    <property type="project" value="UniProtKB-KW"/>
</dbReference>
<dbReference type="AlphaFoldDB" id="A0A6L2LVE6"/>
<sequence>MMDITSLTGGSSGTRTVELENNVEKFEISTVVSMMNLLTFVDDTFEIIVVVDEFDVVVVDDDAAVVVVVTDVIKFGDSYEARGVGATTDSASDGTAKKKGRIVTLTNDDMQKRKNDVIDSQLQFMDIEIEQDDLNQKFLTSLAPECLMHTIVWRNMRDLDTMSLDDLYNHLKVYESEVQKKSEPNSQNMDFISSAKHSRRNEEVNTASVSTTSTNVSTASANVGIDKDDIKEMDIKWNMALLSMRADRFWKKTGKKISIQGTYVVGFDKSKVECFNCHKMGHFARECRDPGSQDKGKRDNYRQGSKVEEQAPKALMAIDGVGWDWSYMPNDEENHALIADEETPIEFALMAKTSAESEVFGNSLCLKACKKNSDSLNTLKDLNSLLESQRLDKNKEGLGYSVVPPPPAKIYSPSKKDMSWTGLPKFKDDTVIDYSRPSPTIESTLNDAQNKNPSVTETEASPSTISPKPFIKFVKANDNPTKSKTDKVETAKKPPVKYDEQYKKPTKKPNVRGNQRNWNNLKSHHLVRSQFRDPRVTTVNKKFPTVNRKLPTVNMKFPTGNTKFSTADMGNKGKAGSSQNNINDKGYWDSGCSRHKTGNISYLSDYDPFDGGYVSFGQGGCKITGKGTIKTNKLEFENMYFVKDLKYNLFSVSQICDNKNSVLFTDSECIVLGRDFKLLDDANVLLRTPRQQNMYSINLSNIIPHKDLTCLVAKASADEGKQHKASCKSKLVNSVSKPLHTLHMDLFGPISDETSGILRKFITEIKNLKDLKVKIIRSPSIGFLKPFGCHVMILNTLDHLGKFEAKGDEGYFNGYSMSSKAFRVFNKRTKRVEENLHVEFLENKAIEKDSSPNWLFDIDSLTKSMNYVPVVTGTNSTNLSGTKDAASQEVKKDVSTLRYIALPNWVHDTLLESSSKTLTVETLIPTVSSPVPTACFTDSQEPSSDTRLISKRVANQVETPSLDNILTLTNQFEDILGVTINLDESNGMEADVSNMKTTITASPTPTLRIHKDHPKSHIISLVDTPIQTRNKSKEDPEFPVRVYKVEKTMYGLHQAPRAWYGTLSKYLLTNGFQGGTINQTLFIRRQRGDFILVQVYVDDIIFGSSNPQLCREFKALMHDKFQMSAMGELNFFLGLQVL</sequence>
<feature type="region of interest" description="Disordered" evidence="2">
    <location>
        <begin position="437"/>
        <end position="517"/>
    </location>
</feature>
<dbReference type="EMBL" id="BKCJ010004988">
    <property type="protein sequence ID" value="GEU64254.1"/>
    <property type="molecule type" value="Genomic_DNA"/>
</dbReference>
<evidence type="ECO:0000256" key="1">
    <source>
        <dbReference type="PROSITE-ProRule" id="PRU00047"/>
    </source>
</evidence>
<dbReference type="Gene3D" id="4.10.60.10">
    <property type="entry name" value="Zinc finger, CCHC-type"/>
    <property type="match status" value="1"/>
</dbReference>
<dbReference type="InterPro" id="IPR013103">
    <property type="entry name" value="RVT_2"/>
</dbReference>
<dbReference type="PROSITE" id="PS50158">
    <property type="entry name" value="ZF_CCHC"/>
    <property type="match status" value="1"/>
</dbReference>
<comment type="caution">
    <text evidence="4">The sequence shown here is derived from an EMBL/GenBank/DDBJ whole genome shotgun (WGS) entry which is preliminary data.</text>
</comment>
<dbReference type="Pfam" id="PF00098">
    <property type="entry name" value="zf-CCHC"/>
    <property type="match status" value="1"/>
</dbReference>
<dbReference type="Pfam" id="PF22936">
    <property type="entry name" value="Pol_BBD"/>
    <property type="match status" value="1"/>
</dbReference>
<dbReference type="InterPro" id="IPR054722">
    <property type="entry name" value="PolX-like_BBD"/>
</dbReference>
<reference evidence="4" key="1">
    <citation type="journal article" date="2019" name="Sci. Rep.">
        <title>Draft genome of Tanacetum cinerariifolium, the natural source of mosquito coil.</title>
        <authorList>
            <person name="Yamashiro T."/>
            <person name="Shiraishi A."/>
            <person name="Satake H."/>
            <person name="Nakayama K."/>
        </authorList>
    </citation>
    <scope>NUCLEOTIDE SEQUENCE</scope>
</reference>
<keyword evidence="1" id="KW-0479">Metal-binding</keyword>
<dbReference type="Pfam" id="PF07727">
    <property type="entry name" value="RVT_2"/>
    <property type="match status" value="1"/>
</dbReference>
<evidence type="ECO:0000259" key="3">
    <source>
        <dbReference type="PROSITE" id="PS50158"/>
    </source>
</evidence>
<keyword evidence="1" id="KW-0862">Zinc</keyword>
<dbReference type="InterPro" id="IPR057670">
    <property type="entry name" value="SH3_retrovirus"/>
</dbReference>
<evidence type="ECO:0000313" key="4">
    <source>
        <dbReference type="EMBL" id="GEU64254.1"/>
    </source>
</evidence>
<dbReference type="InterPro" id="IPR036875">
    <property type="entry name" value="Znf_CCHC_sf"/>
</dbReference>
<dbReference type="SMART" id="SM00343">
    <property type="entry name" value="ZnF_C2HC"/>
    <property type="match status" value="1"/>
</dbReference>
<dbReference type="SUPFAM" id="SSF57756">
    <property type="entry name" value="Retrovirus zinc finger-like domains"/>
    <property type="match status" value="1"/>
</dbReference>
<keyword evidence="1" id="KW-0863">Zinc-finger</keyword>